<dbReference type="Proteomes" id="UP000007306">
    <property type="component" value="Chromosome 8"/>
</dbReference>
<dbReference type="EnsemblPlants" id="ORGLA08G0152200.1">
    <property type="protein sequence ID" value="ORGLA08G0152200.1"/>
    <property type="gene ID" value="ORGLA08G0152200"/>
</dbReference>
<reference evidence="2" key="1">
    <citation type="submission" date="2015-06" db="UniProtKB">
        <authorList>
            <consortium name="EnsemblPlants"/>
        </authorList>
    </citation>
    <scope>IDENTIFICATION</scope>
</reference>
<dbReference type="HOGENOM" id="CLU_2337092_0_0_1"/>
<proteinExistence type="predicted"/>
<keyword evidence="3" id="KW-1185">Reference proteome</keyword>
<organism evidence="2 3">
    <name type="scientific">Oryza glaberrima</name>
    <name type="common">African rice</name>
    <dbReference type="NCBI Taxonomy" id="4538"/>
    <lineage>
        <taxon>Eukaryota</taxon>
        <taxon>Viridiplantae</taxon>
        <taxon>Streptophyta</taxon>
        <taxon>Embryophyta</taxon>
        <taxon>Tracheophyta</taxon>
        <taxon>Spermatophyta</taxon>
        <taxon>Magnoliopsida</taxon>
        <taxon>Liliopsida</taxon>
        <taxon>Poales</taxon>
        <taxon>Poaceae</taxon>
        <taxon>BOP clade</taxon>
        <taxon>Oryzoideae</taxon>
        <taxon>Oryzeae</taxon>
        <taxon>Oryzinae</taxon>
        <taxon>Oryza</taxon>
    </lineage>
</organism>
<evidence type="ECO:0000313" key="3">
    <source>
        <dbReference type="Proteomes" id="UP000007306"/>
    </source>
</evidence>
<evidence type="ECO:0000256" key="1">
    <source>
        <dbReference type="SAM" id="MobiDB-lite"/>
    </source>
</evidence>
<name>I1QJC1_ORYGL</name>
<feature type="compositionally biased region" description="Basic and acidic residues" evidence="1">
    <location>
        <begin position="45"/>
        <end position="66"/>
    </location>
</feature>
<dbReference type="AlphaFoldDB" id="I1QJC1"/>
<sequence length="98" mass="10414">MQEVRWRPWVDAAQPRASTAAATVGHHAGGAATAVGPRGSTAGQRDSDNHWPVRREVRRQREEEARPWSGGPSATAGLHGPARRGAQDWVSTAGEGKA</sequence>
<evidence type="ECO:0000313" key="2">
    <source>
        <dbReference type="EnsemblPlants" id="ORGLA08G0152200.1"/>
    </source>
</evidence>
<dbReference type="Gramene" id="ORGLA08G0152200.1">
    <property type="protein sequence ID" value="ORGLA08G0152200.1"/>
    <property type="gene ID" value="ORGLA08G0152200"/>
</dbReference>
<feature type="region of interest" description="Disordered" evidence="1">
    <location>
        <begin position="1"/>
        <end position="98"/>
    </location>
</feature>
<reference evidence="2 3" key="2">
    <citation type="submission" date="2018-04" db="EMBL/GenBank/DDBJ databases">
        <title>OglaRS2 (Oryza glaberrima Reference Sequence Version 2).</title>
        <authorList>
            <person name="Zhang J."/>
            <person name="Kudrna D."/>
            <person name="Lee S."/>
            <person name="Talag J."/>
            <person name="Rajasekar S."/>
            <person name="Wing R.A."/>
        </authorList>
    </citation>
    <scope>NUCLEOTIDE SEQUENCE [LARGE SCALE GENOMIC DNA]</scope>
    <source>
        <strain evidence="2 3">cv. IRGC 96717</strain>
    </source>
</reference>
<accession>I1QJC1</accession>
<protein>
    <submittedName>
        <fullName evidence="2">Uncharacterized protein</fullName>
    </submittedName>
</protein>
<feature type="compositionally biased region" description="Low complexity" evidence="1">
    <location>
        <begin position="12"/>
        <end position="36"/>
    </location>
</feature>